<evidence type="ECO:0000259" key="1">
    <source>
        <dbReference type="Pfam" id="PF19502"/>
    </source>
</evidence>
<protein>
    <recommendedName>
        <fullName evidence="1">DUF6036 domain-containing protein</fullName>
    </recommendedName>
</protein>
<dbReference type="AlphaFoldDB" id="A0A264W4U5"/>
<dbReference type="Proteomes" id="UP000217065">
    <property type="component" value="Unassembled WGS sequence"/>
</dbReference>
<evidence type="ECO:0000313" key="3">
    <source>
        <dbReference type="Proteomes" id="UP000217065"/>
    </source>
</evidence>
<evidence type="ECO:0000313" key="2">
    <source>
        <dbReference type="EMBL" id="OZS78067.1"/>
    </source>
</evidence>
<accession>A0A264W4U5</accession>
<dbReference type="InterPro" id="IPR045792">
    <property type="entry name" value="DUF6036"/>
</dbReference>
<name>A0A264W4U5_9BACL</name>
<proteinExistence type="predicted"/>
<reference evidence="2 3" key="1">
    <citation type="submission" date="2017-07" db="EMBL/GenBank/DDBJ databases">
        <title>Tetzosporium hominis gen.nov. sp.nov.</title>
        <authorList>
            <person name="Tetz G."/>
            <person name="Tetz V."/>
        </authorList>
    </citation>
    <scope>NUCLEOTIDE SEQUENCE [LARGE SCALE GENOMIC DNA]</scope>
    <source>
        <strain evidence="2 3">VT-49</strain>
    </source>
</reference>
<feature type="domain" description="DUF6036" evidence="1">
    <location>
        <begin position="37"/>
        <end position="179"/>
    </location>
</feature>
<dbReference type="EMBL" id="NOKQ01000204">
    <property type="protein sequence ID" value="OZS78067.1"/>
    <property type="molecule type" value="Genomic_DNA"/>
</dbReference>
<organism evidence="2 3">
    <name type="scientific">Tetzosporium hominis</name>
    <dbReference type="NCBI Taxonomy" id="2020506"/>
    <lineage>
        <taxon>Bacteria</taxon>
        <taxon>Bacillati</taxon>
        <taxon>Bacillota</taxon>
        <taxon>Bacilli</taxon>
        <taxon>Bacillales</taxon>
        <taxon>Caryophanaceae</taxon>
        <taxon>Tetzosporium</taxon>
    </lineage>
</organism>
<comment type="caution">
    <text evidence="2">The sequence shown here is derived from an EMBL/GenBank/DDBJ whole genome shotgun (WGS) entry which is preliminary data.</text>
</comment>
<gene>
    <name evidence="2" type="ORF">CF394_07485</name>
</gene>
<keyword evidence="3" id="KW-1185">Reference proteome</keyword>
<dbReference type="OrthoDB" id="7432624at2"/>
<dbReference type="Pfam" id="PF19502">
    <property type="entry name" value="DUF6036"/>
    <property type="match status" value="1"/>
</dbReference>
<dbReference type="RefSeq" id="WP_094942688.1">
    <property type="nucleotide sequence ID" value="NZ_NOKQ01000204.1"/>
</dbReference>
<sequence>MNEFDFDQINKKLLSLESIKHQKREMMLKASAILTELVESEKVDAKPIVVGGLSVEIYTMSDYTTRDIDFVTTSSLLFAERLLKVGFKKEGRIYYMDELDLAVDVVANFLEGDYERVQKIPIDIDGTNSFVFLISVEDIILDRLDAFENEDTRYWGLELLTRWYDEVDLNYLREQVSKKFFKTQDIFNEWLSIIKEQREKS</sequence>